<keyword evidence="3" id="KW-1185">Reference proteome</keyword>
<dbReference type="EMBL" id="FRFG01000077">
    <property type="protein sequence ID" value="SHO58735.1"/>
    <property type="molecule type" value="Genomic_DNA"/>
</dbReference>
<feature type="transmembrane region" description="Helical" evidence="1">
    <location>
        <begin position="112"/>
        <end position="137"/>
    </location>
</feature>
<dbReference type="RefSeq" id="WP_073586184.1">
    <property type="nucleotide sequence ID" value="NZ_AP024898.1"/>
</dbReference>
<dbReference type="InterPro" id="IPR046513">
    <property type="entry name" value="DUF6691"/>
</dbReference>
<sequence>MKNQLIALLAGIMFGVGLTISGMVLPEKVIGFLDVAGNWDISLAFVMGGALLIFMPGYFYLVKPRSRPVLGGEFMMPSYQKIDLRLIAGAAVFGVGWGMAGICPGPAIVNLAAGQAGIWMFFAAMMVGLGGTSFVLCKLQAQKRYPQTT</sequence>
<dbReference type="Pfam" id="PF20398">
    <property type="entry name" value="DUF6691"/>
    <property type="match status" value="1"/>
</dbReference>
<keyword evidence="1" id="KW-0472">Membrane</keyword>
<accession>A0A1M7Z1M3</accession>
<evidence type="ECO:0000313" key="2">
    <source>
        <dbReference type="EMBL" id="SHO58735.1"/>
    </source>
</evidence>
<dbReference type="AlphaFoldDB" id="A0A1M7Z1M3"/>
<reference evidence="3" key="1">
    <citation type="submission" date="2016-12" db="EMBL/GenBank/DDBJ databases">
        <authorList>
            <person name="Rodrigo-Torres L."/>
            <person name="Arahal R.D."/>
            <person name="Lucena T."/>
        </authorList>
    </citation>
    <scope>NUCLEOTIDE SEQUENCE [LARGE SCALE GENOMIC DNA]</scope>
</reference>
<feature type="transmembrane region" description="Helical" evidence="1">
    <location>
        <begin position="82"/>
        <end position="100"/>
    </location>
</feature>
<evidence type="ECO:0000256" key="1">
    <source>
        <dbReference type="SAM" id="Phobius"/>
    </source>
</evidence>
<feature type="transmembrane region" description="Helical" evidence="1">
    <location>
        <begin position="42"/>
        <end position="61"/>
    </location>
</feature>
<keyword evidence="1" id="KW-0812">Transmembrane</keyword>
<proteinExistence type="predicted"/>
<organism evidence="2 3">
    <name type="scientific">Vibrio quintilis</name>
    <dbReference type="NCBI Taxonomy" id="1117707"/>
    <lineage>
        <taxon>Bacteria</taxon>
        <taxon>Pseudomonadati</taxon>
        <taxon>Pseudomonadota</taxon>
        <taxon>Gammaproteobacteria</taxon>
        <taxon>Vibrionales</taxon>
        <taxon>Vibrionaceae</taxon>
        <taxon>Vibrio</taxon>
    </lineage>
</organism>
<protein>
    <recommendedName>
        <fullName evidence="4">YeeE/YedE family protein</fullName>
    </recommendedName>
</protein>
<dbReference type="STRING" id="1117707.VQ7734_04507"/>
<evidence type="ECO:0000313" key="3">
    <source>
        <dbReference type="Proteomes" id="UP000184600"/>
    </source>
</evidence>
<name>A0A1M7Z1M3_9VIBR</name>
<dbReference type="Proteomes" id="UP000184600">
    <property type="component" value="Unassembled WGS sequence"/>
</dbReference>
<evidence type="ECO:0008006" key="4">
    <source>
        <dbReference type="Google" id="ProtNLM"/>
    </source>
</evidence>
<dbReference type="OrthoDB" id="9790409at2"/>
<gene>
    <name evidence="2" type="ORF">VQ7734_04507</name>
</gene>
<keyword evidence="1" id="KW-1133">Transmembrane helix</keyword>